<feature type="transmembrane region" description="Helical" evidence="1">
    <location>
        <begin position="124"/>
        <end position="144"/>
    </location>
</feature>
<keyword evidence="1" id="KW-0812">Transmembrane</keyword>
<evidence type="ECO:0000313" key="3">
    <source>
        <dbReference type="Proteomes" id="UP000271573"/>
    </source>
</evidence>
<gene>
    <name evidence="2" type="ORF">Back2_10360</name>
</gene>
<accession>A0A3G9J1B0</accession>
<dbReference type="AlphaFoldDB" id="A0A3G9J1B0"/>
<protein>
    <submittedName>
        <fullName evidence="2">Uncharacterized protein</fullName>
    </submittedName>
</protein>
<evidence type="ECO:0000256" key="1">
    <source>
        <dbReference type="SAM" id="Phobius"/>
    </source>
</evidence>
<dbReference type="Proteomes" id="UP000271573">
    <property type="component" value="Chromosome"/>
</dbReference>
<organism evidence="2 3">
    <name type="scientific">Nocardioides baekrokdamisoli</name>
    <dbReference type="NCBI Taxonomy" id="1804624"/>
    <lineage>
        <taxon>Bacteria</taxon>
        <taxon>Bacillati</taxon>
        <taxon>Actinomycetota</taxon>
        <taxon>Actinomycetes</taxon>
        <taxon>Propionibacteriales</taxon>
        <taxon>Nocardioidaceae</taxon>
        <taxon>Nocardioides</taxon>
    </lineage>
</organism>
<feature type="transmembrane region" description="Helical" evidence="1">
    <location>
        <begin position="71"/>
        <end position="91"/>
    </location>
</feature>
<keyword evidence="1" id="KW-0472">Membrane</keyword>
<evidence type="ECO:0000313" key="2">
    <source>
        <dbReference type="EMBL" id="BBH16749.1"/>
    </source>
</evidence>
<dbReference type="EMBL" id="AP019307">
    <property type="protein sequence ID" value="BBH16749.1"/>
    <property type="molecule type" value="Genomic_DNA"/>
</dbReference>
<keyword evidence="3" id="KW-1185">Reference proteome</keyword>
<sequence>MDWVGFACGAAVVIGTSASIIGALVVPRRVDSIVTGVVDKVLDKLFLLILKPVRAYDVRDQVLGWQAPIALVARLTVWMTMLVFGYVLLMLPMANGNWGQAVNDAGSSVFTLGFSVPQSAGGHLITYIAGFTGMVVVGLQVGYLPTIYSEFNRRETEVSLLVARSGLPAWGAEILVRTHWGTDGGEIAPVLSDLFIRWERWTAEVAESHTTYPALLRLRSPRVNAHWLTSLVAVMDAAALHLALAPTTEPKIEARLVLRMGFETLNQIAQVLKLTVPERILAGQPVPPDVAISVTYEDFAEAAQQLRDVGYPVEISTEDAWPHFRGWRINYDVAALALCRNLDAPPSMWTGSRRWHSEPLRPFRPAPGLRRT</sequence>
<name>A0A3G9J1B0_9ACTN</name>
<reference evidence="2 3" key="1">
    <citation type="submission" date="2018-11" db="EMBL/GenBank/DDBJ databases">
        <title>Complete genome sequence of Nocardioides baekrokdamisoli strain KCTC 39748.</title>
        <authorList>
            <person name="Kang S.W."/>
            <person name="Lee K.C."/>
            <person name="Kim K.K."/>
            <person name="Kim J.S."/>
            <person name="Kim D.S."/>
            <person name="Ko S.H."/>
            <person name="Yang S.H."/>
            <person name="Shin Y.K."/>
            <person name="Lee J.S."/>
        </authorList>
    </citation>
    <scope>NUCLEOTIDE SEQUENCE [LARGE SCALE GENOMIC DNA]</scope>
    <source>
        <strain evidence="2 3">KCTC 39748</strain>
    </source>
</reference>
<proteinExistence type="predicted"/>
<keyword evidence="1" id="KW-1133">Transmembrane helix</keyword>
<dbReference type="KEGG" id="nbe:Back2_10360"/>
<dbReference type="OrthoDB" id="9785126at2"/>